<name>A4WLH5_PYRAR</name>
<dbReference type="InterPro" id="IPR002782">
    <property type="entry name" value="Mut7-C_RNAse_dom"/>
</dbReference>
<feature type="domain" description="Mut7-C RNAse" evidence="1">
    <location>
        <begin position="50"/>
        <end position="181"/>
    </location>
</feature>
<proteinExistence type="predicted"/>
<dbReference type="AlphaFoldDB" id="A4WLH5"/>
<reference evidence="2 3" key="1">
    <citation type="submission" date="2007-04" db="EMBL/GenBank/DDBJ databases">
        <title>Complete sequence of Pyrobaculum arsenaticum DSM 13514.</title>
        <authorList>
            <consortium name="US DOE Joint Genome Institute"/>
            <person name="Copeland A."/>
            <person name="Lucas S."/>
            <person name="Lapidus A."/>
            <person name="Barry K."/>
            <person name="Glavina del Rio T."/>
            <person name="Dalin E."/>
            <person name="Tice H."/>
            <person name="Pitluck S."/>
            <person name="Chain P."/>
            <person name="Malfatti S."/>
            <person name="Shin M."/>
            <person name="Vergez L."/>
            <person name="Schmutz J."/>
            <person name="Larimer F."/>
            <person name="Land M."/>
            <person name="Hauser L."/>
            <person name="Kyrpides N."/>
            <person name="Mikhailova N."/>
            <person name="Cozen A.E."/>
            <person name="Fitz-Gibbon S.T."/>
            <person name="House C.H."/>
            <person name="Saltikov C."/>
            <person name="Lowe T.M."/>
            <person name="Richardson P."/>
        </authorList>
    </citation>
    <scope>NUCLEOTIDE SEQUENCE [LARGE SCALE GENOMIC DNA]</scope>
    <source>
        <strain evidence="3">ATCC 700994 / DSM 13514 / JCM 11321 / PZ6</strain>
    </source>
</reference>
<dbReference type="STRING" id="340102.Pars_1691"/>
<protein>
    <recommendedName>
        <fullName evidence="1">Mut7-C RNAse domain-containing protein</fullName>
    </recommendedName>
</protein>
<dbReference type="EMBL" id="CP000660">
    <property type="protein sequence ID" value="ABP51242.1"/>
    <property type="molecule type" value="Genomic_DNA"/>
</dbReference>
<evidence type="ECO:0000259" key="1">
    <source>
        <dbReference type="Pfam" id="PF01927"/>
    </source>
</evidence>
<evidence type="ECO:0000313" key="2">
    <source>
        <dbReference type="EMBL" id="ABP51242.1"/>
    </source>
</evidence>
<dbReference type="GeneID" id="5054555"/>
<gene>
    <name evidence="2" type="ordered locus">Pars_1691</name>
</gene>
<dbReference type="KEGG" id="pas:Pars_1691"/>
<dbReference type="Pfam" id="PF01927">
    <property type="entry name" value="Mut7-C"/>
    <property type="match status" value="1"/>
</dbReference>
<accession>A4WLH5</accession>
<dbReference type="PANTHER" id="PTHR39081:SF1">
    <property type="entry name" value="MUT7-C RNASE DOMAIN-CONTAINING PROTEIN"/>
    <property type="match status" value="1"/>
</dbReference>
<dbReference type="Proteomes" id="UP000001567">
    <property type="component" value="Chromosome"/>
</dbReference>
<dbReference type="PANTHER" id="PTHR39081">
    <property type="entry name" value="MUT7-C DOMAIN-CONTAINING PROTEIN"/>
    <property type="match status" value="1"/>
</dbReference>
<sequence length="193" mass="21684">MICILTSTIQSSQLATSQICFKPKLGLVSPNKTCDVLYKNIGTAVPNCVYIDAMLGWLARILRILFGATVVYSPDAEDVELVETECLVVTRDEELFRRRRGPTILLKTDDHVKWVSVFLNLGMRPFEKSVCPLCGGELEEVDCGEAEAAVGHKIRSEKCWRCARCGKYYWVGSHWRRLRRLVEEAKAVAPCSG</sequence>
<evidence type="ECO:0000313" key="3">
    <source>
        <dbReference type="Proteomes" id="UP000001567"/>
    </source>
</evidence>
<dbReference type="HOGENOM" id="CLU_112469_0_0_2"/>
<dbReference type="RefSeq" id="WP_011901148.1">
    <property type="nucleotide sequence ID" value="NC_009376.1"/>
</dbReference>
<dbReference type="PhylomeDB" id="A4WLH5"/>
<organism evidence="2 3">
    <name type="scientific">Pyrobaculum arsenaticum (strain DSM 13514 / JCM 11321 / PZ6)</name>
    <dbReference type="NCBI Taxonomy" id="340102"/>
    <lineage>
        <taxon>Archaea</taxon>
        <taxon>Thermoproteota</taxon>
        <taxon>Thermoprotei</taxon>
        <taxon>Thermoproteales</taxon>
        <taxon>Thermoproteaceae</taxon>
        <taxon>Pyrobaculum</taxon>
    </lineage>
</organism>